<dbReference type="AlphaFoldDB" id="A0A409WC17"/>
<proteinExistence type="predicted"/>
<dbReference type="InParanoid" id="A0A409WC17"/>
<gene>
    <name evidence="1" type="ORF">CVT24_006541</name>
</gene>
<reference evidence="1 2" key="1">
    <citation type="journal article" date="2018" name="Evol. Lett.">
        <title>Horizontal gene cluster transfer increased hallucinogenic mushroom diversity.</title>
        <authorList>
            <person name="Reynolds H.T."/>
            <person name="Vijayakumar V."/>
            <person name="Gluck-Thaler E."/>
            <person name="Korotkin H.B."/>
            <person name="Matheny P.B."/>
            <person name="Slot J.C."/>
        </authorList>
    </citation>
    <scope>NUCLEOTIDE SEQUENCE [LARGE SCALE GENOMIC DNA]</scope>
    <source>
        <strain evidence="1 2">2629</strain>
    </source>
</reference>
<protein>
    <recommendedName>
        <fullName evidence="3">Protein kinase domain-containing protein</fullName>
    </recommendedName>
</protein>
<evidence type="ECO:0000313" key="2">
    <source>
        <dbReference type="Proteomes" id="UP000284842"/>
    </source>
</evidence>
<accession>A0A409WC17</accession>
<dbReference type="OrthoDB" id="2722301at2759"/>
<name>A0A409WC17_9AGAR</name>
<evidence type="ECO:0000313" key="1">
    <source>
        <dbReference type="EMBL" id="PPQ76010.1"/>
    </source>
</evidence>
<dbReference type="InterPro" id="IPR011009">
    <property type="entry name" value="Kinase-like_dom_sf"/>
</dbReference>
<dbReference type="EMBL" id="NHTK01005618">
    <property type="protein sequence ID" value="PPQ76010.1"/>
    <property type="molecule type" value="Genomic_DNA"/>
</dbReference>
<dbReference type="SUPFAM" id="SSF56112">
    <property type="entry name" value="Protein kinase-like (PK-like)"/>
    <property type="match status" value="1"/>
</dbReference>
<evidence type="ECO:0008006" key="3">
    <source>
        <dbReference type="Google" id="ProtNLM"/>
    </source>
</evidence>
<organism evidence="1 2">
    <name type="scientific">Panaeolus cyanescens</name>
    <dbReference type="NCBI Taxonomy" id="181874"/>
    <lineage>
        <taxon>Eukaryota</taxon>
        <taxon>Fungi</taxon>
        <taxon>Dikarya</taxon>
        <taxon>Basidiomycota</taxon>
        <taxon>Agaricomycotina</taxon>
        <taxon>Agaricomycetes</taxon>
        <taxon>Agaricomycetidae</taxon>
        <taxon>Agaricales</taxon>
        <taxon>Agaricineae</taxon>
        <taxon>Galeropsidaceae</taxon>
        <taxon>Panaeolus</taxon>
    </lineage>
</organism>
<comment type="caution">
    <text evidence="1">The sequence shown here is derived from an EMBL/GenBank/DDBJ whole genome shotgun (WGS) entry which is preliminary data.</text>
</comment>
<sequence length="342" mass="39361">MKENNTWWTFLTPFFAAHGYTLYAPVGDHASEDSHPHPLDEMPTSRQVHPFARRLYSKNKDTGFTLGPCLRGARDKYGRDFVIRIVSGPIRSTEVEVLQRLTSPSALRDPRNITIPILEWLEFDGLVFIVMPRWDYAWIHDFGTVAECIHIAEVSLAYLDFLHEHRIAHMDIHDGNMMINTIVPALRFHLTGLRDPAETRYAMIDFEGSYIYPYETPLDEVSVVFPGYSWGAHGLNGEEGPFNPFAADVGALGYLLDQRVRVIREVVPEIIPFTEWMRSLSKASSERPTAREAYTRFQELKSKLTEEQLKAPVKDLSYSQGAYQKKYIYKSRPQLPKHNWSP</sequence>
<dbReference type="Proteomes" id="UP000284842">
    <property type="component" value="Unassembled WGS sequence"/>
</dbReference>
<keyword evidence="2" id="KW-1185">Reference proteome</keyword>